<keyword evidence="4" id="KW-1185">Reference proteome</keyword>
<organism evidence="3 4">
    <name type="scientific">Halogeometricum luteum</name>
    <dbReference type="NCBI Taxonomy" id="2950537"/>
    <lineage>
        <taxon>Archaea</taxon>
        <taxon>Methanobacteriati</taxon>
        <taxon>Methanobacteriota</taxon>
        <taxon>Stenosarchaea group</taxon>
        <taxon>Halobacteria</taxon>
        <taxon>Halobacteriales</taxon>
        <taxon>Haloferacaceae</taxon>
        <taxon>Halogeometricum</taxon>
    </lineage>
</organism>
<dbReference type="Proteomes" id="UP001254813">
    <property type="component" value="Unassembled WGS sequence"/>
</dbReference>
<sequence>MSNDTTRADSDALPTDEPPREPLLHEIVSRVAAANDCEPLDLRPVSSVVDPEALEALFTTSETAVTVNFPYGGGLVRVSEAGVEFDSELRSEVD</sequence>
<dbReference type="RefSeq" id="WP_310929753.1">
    <property type="nucleotide sequence ID" value="NZ_JAMQOQ010000005.1"/>
</dbReference>
<evidence type="ECO:0000313" key="4">
    <source>
        <dbReference type="Proteomes" id="UP001254813"/>
    </source>
</evidence>
<dbReference type="Pfam" id="PF18545">
    <property type="entry name" value="HalOD1"/>
    <property type="match status" value="1"/>
</dbReference>
<feature type="compositionally biased region" description="Basic and acidic residues" evidence="1">
    <location>
        <begin position="1"/>
        <end position="10"/>
    </location>
</feature>
<reference evidence="3 4" key="1">
    <citation type="submission" date="2022-06" db="EMBL/GenBank/DDBJ databases">
        <title>Halogeometricum sp. a new haloarchaeum isolate from saline soil.</title>
        <authorList>
            <person name="Strakova D."/>
            <person name="Galisteo C."/>
            <person name="Sanchez-Porro C."/>
            <person name="Ventosa A."/>
        </authorList>
    </citation>
    <scope>NUCLEOTIDE SEQUENCE [LARGE SCALE GENOMIC DNA]</scope>
    <source>
        <strain evidence="4">S3BR25-2</strain>
    </source>
</reference>
<evidence type="ECO:0000256" key="1">
    <source>
        <dbReference type="SAM" id="MobiDB-lite"/>
    </source>
</evidence>
<accession>A0ABU2G4S7</accession>
<protein>
    <recommendedName>
        <fullName evidence="2">Halobacterial output domain-containing protein</fullName>
    </recommendedName>
</protein>
<gene>
    <name evidence="3" type="ORF">NDI79_16580</name>
</gene>
<evidence type="ECO:0000313" key="3">
    <source>
        <dbReference type="EMBL" id="MDS0295790.1"/>
    </source>
</evidence>
<dbReference type="EMBL" id="JAMQOQ010000005">
    <property type="protein sequence ID" value="MDS0295790.1"/>
    <property type="molecule type" value="Genomic_DNA"/>
</dbReference>
<feature type="region of interest" description="Disordered" evidence="1">
    <location>
        <begin position="1"/>
        <end position="21"/>
    </location>
</feature>
<name>A0ABU2G4S7_9EURY</name>
<proteinExistence type="predicted"/>
<dbReference type="InterPro" id="IPR040624">
    <property type="entry name" value="HalOD1"/>
</dbReference>
<comment type="caution">
    <text evidence="3">The sequence shown here is derived from an EMBL/GenBank/DDBJ whole genome shotgun (WGS) entry which is preliminary data.</text>
</comment>
<feature type="domain" description="Halobacterial output" evidence="2">
    <location>
        <begin position="20"/>
        <end position="82"/>
    </location>
</feature>
<evidence type="ECO:0000259" key="2">
    <source>
        <dbReference type="Pfam" id="PF18545"/>
    </source>
</evidence>